<evidence type="ECO:0000313" key="2">
    <source>
        <dbReference type="EMBL" id="MVA98873.1"/>
    </source>
</evidence>
<protein>
    <recommendedName>
        <fullName evidence="4">Transmembrane protein</fullName>
    </recommendedName>
</protein>
<organism evidence="2 3">
    <name type="scientific">Nitratireductor arenosus</name>
    <dbReference type="NCBI Taxonomy" id="2682096"/>
    <lineage>
        <taxon>Bacteria</taxon>
        <taxon>Pseudomonadati</taxon>
        <taxon>Pseudomonadota</taxon>
        <taxon>Alphaproteobacteria</taxon>
        <taxon>Hyphomicrobiales</taxon>
        <taxon>Phyllobacteriaceae</taxon>
        <taxon>Nitratireductor</taxon>
    </lineage>
</organism>
<dbReference type="EMBL" id="WPHG01000004">
    <property type="protein sequence ID" value="MVA98873.1"/>
    <property type="molecule type" value="Genomic_DNA"/>
</dbReference>
<keyword evidence="1" id="KW-1133">Transmembrane helix</keyword>
<keyword evidence="1" id="KW-0812">Transmembrane</keyword>
<keyword evidence="3" id="KW-1185">Reference proteome</keyword>
<reference evidence="2 3" key="1">
    <citation type="submission" date="2019-12" db="EMBL/GenBank/DDBJ databases">
        <title>Nitratireductor arenosus sp. nov., Isolated from sea sand, Jeju island, South Korea.</title>
        <authorList>
            <person name="Kim W."/>
        </authorList>
    </citation>
    <scope>NUCLEOTIDE SEQUENCE [LARGE SCALE GENOMIC DNA]</scope>
    <source>
        <strain evidence="2 3">CAU 1489</strain>
    </source>
</reference>
<evidence type="ECO:0000313" key="3">
    <source>
        <dbReference type="Proteomes" id="UP000463224"/>
    </source>
</evidence>
<accession>A0A844QLI3</accession>
<evidence type="ECO:0008006" key="4">
    <source>
        <dbReference type="Google" id="ProtNLM"/>
    </source>
</evidence>
<gene>
    <name evidence="2" type="ORF">GN330_16620</name>
</gene>
<dbReference type="RefSeq" id="WP_156713850.1">
    <property type="nucleotide sequence ID" value="NZ_WPHG01000004.1"/>
</dbReference>
<comment type="caution">
    <text evidence="2">The sequence shown here is derived from an EMBL/GenBank/DDBJ whole genome shotgun (WGS) entry which is preliminary data.</text>
</comment>
<feature type="transmembrane region" description="Helical" evidence="1">
    <location>
        <begin position="12"/>
        <end position="41"/>
    </location>
</feature>
<evidence type="ECO:0000256" key="1">
    <source>
        <dbReference type="SAM" id="Phobius"/>
    </source>
</evidence>
<proteinExistence type="predicted"/>
<dbReference type="Proteomes" id="UP000463224">
    <property type="component" value="Unassembled WGS sequence"/>
</dbReference>
<dbReference type="AlphaFoldDB" id="A0A844QLI3"/>
<sequence>MKIETYMKGGLWASVALGGAALGLGHLPFAMICLGAAFASVGEWMHYRKRFDVVPATMNTPGGVKHQYIRVRHKPGDALIAIGFLFGVVGLAGVIRTMFFQ</sequence>
<feature type="transmembrane region" description="Helical" evidence="1">
    <location>
        <begin position="78"/>
        <end position="99"/>
    </location>
</feature>
<keyword evidence="1" id="KW-0472">Membrane</keyword>
<name>A0A844QLI3_9HYPH</name>